<reference evidence="1 2" key="1">
    <citation type="submission" date="2019-03" db="EMBL/GenBank/DDBJ databases">
        <title>Genomic Encyclopedia of Archaeal and Bacterial Type Strains, Phase II (KMG-II): from individual species to whole genera.</title>
        <authorList>
            <person name="Goeker M."/>
        </authorList>
    </citation>
    <scope>NUCLEOTIDE SEQUENCE [LARGE SCALE GENOMIC DNA]</scope>
    <source>
        <strain evidence="1 2">ATCC 25309</strain>
    </source>
</reference>
<dbReference type="PROSITE" id="PS51257">
    <property type="entry name" value="PROKAR_LIPOPROTEIN"/>
    <property type="match status" value="1"/>
</dbReference>
<evidence type="ECO:0000313" key="1">
    <source>
        <dbReference type="EMBL" id="TDU80966.1"/>
    </source>
</evidence>
<dbReference type="OrthoDB" id="9815928at2"/>
<name>A0A4R7SR97_9BACT</name>
<gene>
    <name evidence="1" type="ORF">EI77_00268</name>
</gene>
<dbReference type="Gene3D" id="3.90.1720.10">
    <property type="entry name" value="endopeptidase domain like (from Nostoc punctiforme)"/>
    <property type="match status" value="1"/>
</dbReference>
<proteinExistence type="predicted"/>
<dbReference type="RefSeq" id="WP_133792955.1">
    <property type="nucleotide sequence ID" value="NZ_SOCA01000001.1"/>
</dbReference>
<keyword evidence="2" id="KW-1185">Reference proteome</keyword>
<dbReference type="Proteomes" id="UP000295662">
    <property type="component" value="Unassembled WGS sequence"/>
</dbReference>
<evidence type="ECO:0008006" key="3">
    <source>
        <dbReference type="Google" id="ProtNLM"/>
    </source>
</evidence>
<accession>A0A4R7SR97</accession>
<dbReference type="SUPFAM" id="SSF54001">
    <property type="entry name" value="Cysteine proteinases"/>
    <property type="match status" value="1"/>
</dbReference>
<sequence>MHRVFALLLPLALGLSSCQTVDKRSSETRLVPGDPGAPSQVTPSEALAIAQKYTNHPWRPFARNILHGTDTKGVLVHTPDAGLNDPPERPGWWMPGAVNMGIPYKWGGFDDPASFDLAIAQGSAGGDVSTPAKRRADNAAVSAEAAGVDCSGFVSRCLKLPTVHDTSQLPSVCYPLEADDLRPGDLLNVPRRHVVLCAGWARPDRSWIYYYETGGSPDYWKPGLKEAPMQALLALGYQPLRYRGMAYEPKTSGKEVLTRSAITRATTVTEPTLGEP</sequence>
<dbReference type="AlphaFoldDB" id="A0A4R7SR97"/>
<comment type="caution">
    <text evidence="1">The sequence shown here is derived from an EMBL/GenBank/DDBJ whole genome shotgun (WGS) entry which is preliminary data.</text>
</comment>
<dbReference type="EMBL" id="SOCA01000001">
    <property type="protein sequence ID" value="TDU80966.1"/>
    <property type="molecule type" value="Genomic_DNA"/>
</dbReference>
<evidence type="ECO:0000313" key="2">
    <source>
        <dbReference type="Proteomes" id="UP000295662"/>
    </source>
</evidence>
<organism evidence="1 2">
    <name type="scientific">Prosthecobacter fusiformis</name>
    <dbReference type="NCBI Taxonomy" id="48464"/>
    <lineage>
        <taxon>Bacteria</taxon>
        <taxon>Pseudomonadati</taxon>
        <taxon>Verrucomicrobiota</taxon>
        <taxon>Verrucomicrobiia</taxon>
        <taxon>Verrucomicrobiales</taxon>
        <taxon>Verrucomicrobiaceae</taxon>
        <taxon>Prosthecobacter</taxon>
    </lineage>
</organism>
<protein>
    <recommendedName>
        <fullName evidence="3">NlpC/P60 family protein</fullName>
    </recommendedName>
</protein>
<dbReference type="InterPro" id="IPR038765">
    <property type="entry name" value="Papain-like_cys_pep_sf"/>
</dbReference>